<dbReference type="Proteomes" id="UP000059113">
    <property type="component" value="Chromosome"/>
</dbReference>
<dbReference type="EMBL" id="CP011310">
    <property type="protein sequence ID" value="AKQ41931.1"/>
    <property type="molecule type" value="Genomic_DNA"/>
</dbReference>
<reference evidence="3" key="2">
    <citation type="submission" date="2015-04" db="EMBL/GenBank/DDBJ databases">
        <title>The complete genome sequence of Erythrobacter sp. s21-N3.</title>
        <authorList>
            <person name="Zhuang L."/>
            <person name="Liu Y."/>
            <person name="Shao Z."/>
        </authorList>
    </citation>
    <scope>NUCLEOTIDE SEQUENCE [LARGE SCALE GENOMIC DNA]</scope>
    <source>
        <strain evidence="3">s21-N3</strain>
    </source>
</reference>
<dbReference type="STRING" id="1648404.CP97_07650"/>
<accession>A0A0H4VGH7</accession>
<evidence type="ECO:0000256" key="1">
    <source>
        <dbReference type="SAM" id="SignalP"/>
    </source>
</evidence>
<keyword evidence="1" id="KW-0732">Signal</keyword>
<evidence type="ECO:0000313" key="3">
    <source>
        <dbReference type="Proteomes" id="UP000059113"/>
    </source>
</evidence>
<proteinExistence type="predicted"/>
<dbReference type="PATRIC" id="fig|1648404.4.peg.1594"/>
<reference evidence="2 3" key="1">
    <citation type="journal article" date="2015" name="Int. J. Syst. Evol. Microbiol.">
        <title>Erythrobacter atlanticus sp. nov., a bacterium from ocean sediment able to degrade polycyclic aromatic hydrocarbons.</title>
        <authorList>
            <person name="Zhuang L."/>
            <person name="Liu Y."/>
            <person name="Wang L."/>
            <person name="Wang W."/>
            <person name="Shao Z."/>
        </authorList>
    </citation>
    <scope>NUCLEOTIDE SEQUENCE [LARGE SCALE GENOMIC DNA]</scope>
    <source>
        <strain evidence="3">s21-N3</strain>
    </source>
</reference>
<dbReference type="OrthoDB" id="7596012at2"/>
<feature type="signal peptide" evidence="1">
    <location>
        <begin position="1"/>
        <end position="19"/>
    </location>
</feature>
<dbReference type="AlphaFoldDB" id="A0A0H4VGH7"/>
<organism evidence="2 3">
    <name type="scientific">Aurantiacibacter atlanticus</name>
    <dbReference type="NCBI Taxonomy" id="1648404"/>
    <lineage>
        <taxon>Bacteria</taxon>
        <taxon>Pseudomonadati</taxon>
        <taxon>Pseudomonadota</taxon>
        <taxon>Alphaproteobacteria</taxon>
        <taxon>Sphingomonadales</taxon>
        <taxon>Erythrobacteraceae</taxon>
        <taxon>Aurantiacibacter</taxon>
    </lineage>
</organism>
<keyword evidence="3" id="KW-1185">Reference proteome</keyword>
<sequence>MKRLLCLLALIAILVPVLAGQFASPAEAQDAPPASVAQSVPGPALGFDPGGSAPFDTLQRARQPGAQNQVRIERRIVIRIGPAARQARSQMLSELPRREMRTRYAEEEHDDCIDARSVVGVHPGGDNRLLFFTRNDSVIAATLENGCSARAFYAGFYIERSDDERLCVARDRLQSRAGASCQVDGFSRLVAVAN</sequence>
<protein>
    <submittedName>
        <fullName evidence="2">Uncharacterized protein</fullName>
    </submittedName>
</protein>
<dbReference type="KEGG" id="ery:CP97_07650"/>
<dbReference type="RefSeq" id="WP_048885443.1">
    <property type="nucleotide sequence ID" value="NZ_CP011310.1"/>
</dbReference>
<evidence type="ECO:0000313" key="2">
    <source>
        <dbReference type="EMBL" id="AKQ41931.1"/>
    </source>
</evidence>
<gene>
    <name evidence="2" type="ORF">CP97_07650</name>
</gene>
<feature type="chain" id="PRO_5005210767" evidence="1">
    <location>
        <begin position="20"/>
        <end position="194"/>
    </location>
</feature>
<name>A0A0H4VGH7_9SPHN</name>